<keyword evidence="1" id="KW-1133">Transmembrane helix</keyword>
<dbReference type="EMBL" id="VCIW01000016">
    <property type="protein sequence ID" value="TLS50175.1"/>
    <property type="molecule type" value="Genomic_DNA"/>
</dbReference>
<feature type="transmembrane region" description="Helical" evidence="1">
    <location>
        <begin position="87"/>
        <end position="112"/>
    </location>
</feature>
<evidence type="ECO:0000313" key="4">
    <source>
        <dbReference type="Proteomes" id="UP000309676"/>
    </source>
</evidence>
<keyword evidence="1" id="KW-0472">Membrane</keyword>
<sequence length="165" mass="16879">MTTVEIGFLLYTGLTFGWDLRARKIPNLLVGLGILSATALHVFAPDGSGAAVPALGAAAGLGFGFSLYIAGAIGAGDAKWFAAAGAFAGWTGAAAIACASVLAGGVAALCRLTASRSFRRRFAEVIAGCYVRTGWERLNVPEEGRTTFPFLLCAGPVVCGYILMG</sequence>
<feature type="domain" description="Prepilin type IV endopeptidase peptidase" evidence="2">
    <location>
        <begin position="14"/>
        <end position="108"/>
    </location>
</feature>
<keyword evidence="4" id="KW-1185">Reference proteome</keyword>
<reference evidence="3 4" key="1">
    <citation type="submission" date="2019-05" db="EMBL/GenBank/DDBJ databases">
        <authorList>
            <person name="Narsing Rao M.P."/>
            <person name="Li W.J."/>
        </authorList>
    </citation>
    <scope>NUCLEOTIDE SEQUENCE [LARGE SCALE GENOMIC DNA]</scope>
    <source>
        <strain evidence="3 4">SYSU_K30003</strain>
    </source>
</reference>
<dbReference type="GO" id="GO:0004190">
    <property type="term" value="F:aspartic-type endopeptidase activity"/>
    <property type="evidence" value="ECO:0007669"/>
    <property type="project" value="InterPro"/>
</dbReference>
<evidence type="ECO:0000259" key="2">
    <source>
        <dbReference type="Pfam" id="PF01478"/>
    </source>
</evidence>
<dbReference type="InterPro" id="IPR000045">
    <property type="entry name" value="Prepilin_IV_endopep_pep"/>
</dbReference>
<gene>
    <name evidence="3" type="ORF">FE782_21110</name>
</gene>
<evidence type="ECO:0000313" key="3">
    <source>
        <dbReference type="EMBL" id="TLS50175.1"/>
    </source>
</evidence>
<name>A0A5R9GFI0_9BACL</name>
<evidence type="ECO:0000256" key="1">
    <source>
        <dbReference type="SAM" id="Phobius"/>
    </source>
</evidence>
<dbReference type="Pfam" id="PF01478">
    <property type="entry name" value="Peptidase_A24"/>
    <property type="match status" value="1"/>
</dbReference>
<accession>A0A5R9GFI0</accession>
<proteinExistence type="predicted"/>
<dbReference type="RefSeq" id="WP_138196329.1">
    <property type="nucleotide sequence ID" value="NZ_VCIW01000016.1"/>
</dbReference>
<dbReference type="GO" id="GO:0016020">
    <property type="term" value="C:membrane"/>
    <property type="evidence" value="ECO:0007669"/>
    <property type="project" value="InterPro"/>
</dbReference>
<feature type="transmembrane region" description="Helical" evidence="1">
    <location>
        <begin position="25"/>
        <end position="44"/>
    </location>
</feature>
<dbReference type="AlphaFoldDB" id="A0A5R9GFI0"/>
<dbReference type="Gene3D" id="1.20.120.1220">
    <property type="match status" value="1"/>
</dbReference>
<dbReference type="Proteomes" id="UP000309676">
    <property type="component" value="Unassembled WGS sequence"/>
</dbReference>
<feature type="transmembrane region" description="Helical" evidence="1">
    <location>
        <begin position="51"/>
        <end position="75"/>
    </location>
</feature>
<comment type="caution">
    <text evidence="3">The sequence shown here is derived from an EMBL/GenBank/DDBJ whole genome shotgun (WGS) entry which is preliminary data.</text>
</comment>
<keyword evidence="1" id="KW-0812">Transmembrane</keyword>
<protein>
    <recommendedName>
        <fullName evidence="2">Prepilin type IV endopeptidase peptidase domain-containing protein</fullName>
    </recommendedName>
</protein>
<organism evidence="3 4">
    <name type="scientific">Paenibacillus antri</name>
    <dbReference type="NCBI Taxonomy" id="2582848"/>
    <lineage>
        <taxon>Bacteria</taxon>
        <taxon>Bacillati</taxon>
        <taxon>Bacillota</taxon>
        <taxon>Bacilli</taxon>
        <taxon>Bacillales</taxon>
        <taxon>Paenibacillaceae</taxon>
        <taxon>Paenibacillus</taxon>
    </lineage>
</organism>